<keyword evidence="1" id="KW-1133">Transmembrane helix</keyword>
<comment type="caution">
    <text evidence="2">The sequence shown here is derived from an EMBL/GenBank/DDBJ whole genome shotgun (WGS) entry which is preliminary data.</text>
</comment>
<proteinExistence type="predicted"/>
<reference evidence="2 3" key="1">
    <citation type="journal article" date="2014" name="Genome Announc.">
        <title>Draft genome sequences of eight enterohepatic helicobacter species isolated from both laboratory and wild rodents.</title>
        <authorList>
            <person name="Sheh A."/>
            <person name="Shen Z."/>
            <person name="Fox J.G."/>
        </authorList>
    </citation>
    <scope>NUCLEOTIDE SEQUENCE [LARGE SCALE GENOMIC DNA]</scope>
    <source>
        <strain evidence="2 3">ATCC 49310</strain>
    </source>
</reference>
<organism evidence="2 3">
    <name type="scientific">Helicobacter trogontum</name>
    <dbReference type="NCBI Taxonomy" id="50960"/>
    <lineage>
        <taxon>Bacteria</taxon>
        <taxon>Pseudomonadati</taxon>
        <taxon>Campylobacterota</taxon>
        <taxon>Epsilonproteobacteria</taxon>
        <taxon>Campylobacterales</taxon>
        <taxon>Helicobacteraceae</taxon>
        <taxon>Helicobacter</taxon>
    </lineage>
</organism>
<dbReference type="AlphaFoldDB" id="A0A4V6YS79"/>
<feature type="transmembrane region" description="Helical" evidence="1">
    <location>
        <begin position="69"/>
        <end position="88"/>
    </location>
</feature>
<dbReference type="EMBL" id="JRPK02000078">
    <property type="protein sequence ID" value="TLD93982.1"/>
    <property type="molecule type" value="Genomic_DNA"/>
</dbReference>
<evidence type="ECO:0000313" key="2">
    <source>
        <dbReference type="EMBL" id="TLD93982.1"/>
    </source>
</evidence>
<evidence type="ECO:0000256" key="1">
    <source>
        <dbReference type="SAM" id="Phobius"/>
    </source>
</evidence>
<keyword evidence="1" id="KW-0812">Transmembrane</keyword>
<feature type="transmembrane region" description="Helical" evidence="1">
    <location>
        <begin position="7"/>
        <end position="25"/>
    </location>
</feature>
<sequence length="205" mass="25445">MKTFLKMFILIILTMLNIHYHYILTFIPFPFFGWITLFILSCIWVYLFLRFCVWSFNRIFKKNLRVKKLYLALPYPLIMLSWFGFSFVPLEWQPSFREFERLCSESDSKEIIYNVDLEKKYYNSNEYPKEKVNIRRINYRLIEREVFWYDRDSDELFVKFYNYKWLDIGMFHQNYGGSGRVWYCSDIAKYKEYKAKQEAKRLMGW</sequence>
<accession>A0A4V6YS79</accession>
<name>A0A4V6YS79_9HELI</name>
<dbReference type="RefSeq" id="WP_138120926.1">
    <property type="nucleotide sequence ID" value="NZ_JRPK02000078.1"/>
</dbReference>
<gene>
    <name evidence="2" type="ORF">LS80_010555</name>
</gene>
<dbReference type="Proteomes" id="UP000029861">
    <property type="component" value="Unassembled WGS sequence"/>
</dbReference>
<protein>
    <submittedName>
        <fullName evidence="2">Uncharacterized protein</fullName>
    </submittedName>
</protein>
<keyword evidence="1" id="KW-0472">Membrane</keyword>
<evidence type="ECO:0000313" key="3">
    <source>
        <dbReference type="Proteomes" id="UP000029861"/>
    </source>
</evidence>
<feature type="transmembrane region" description="Helical" evidence="1">
    <location>
        <begin position="31"/>
        <end position="49"/>
    </location>
</feature>